<evidence type="ECO:0000256" key="1">
    <source>
        <dbReference type="SAM" id="MobiDB-lite"/>
    </source>
</evidence>
<comment type="caution">
    <text evidence="2">The sequence shown here is derived from an EMBL/GenBank/DDBJ whole genome shotgun (WGS) entry which is preliminary data.</text>
</comment>
<gene>
    <name evidence="2" type="primary">DOCK4_2</name>
    <name evidence="2" type="ORF">P7K49_025492</name>
</gene>
<evidence type="ECO:0000313" key="2">
    <source>
        <dbReference type="EMBL" id="KAK2096458.1"/>
    </source>
</evidence>
<evidence type="ECO:0000313" key="3">
    <source>
        <dbReference type="Proteomes" id="UP001266305"/>
    </source>
</evidence>
<reference evidence="2 3" key="1">
    <citation type="submission" date="2023-05" db="EMBL/GenBank/DDBJ databases">
        <title>B98-5 Cell Line De Novo Hybrid Assembly: An Optical Mapping Approach.</title>
        <authorList>
            <person name="Kananen K."/>
            <person name="Auerbach J.A."/>
            <person name="Kautto E."/>
            <person name="Blachly J.S."/>
        </authorList>
    </citation>
    <scope>NUCLEOTIDE SEQUENCE [LARGE SCALE GENOMIC DNA]</scope>
    <source>
        <strain evidence="2">B95-8</strain>
        <tissue evidence="2">Cell line</tissue>
    </source>
</reference>
<proteinExistence type="predicted"/>
<organism evidence="2 3">
    <name type="scientific">Saguinus oedipus</name>
    <name type="common">Cotton-top tamarin</name>
    <name type="synonym">Oedipomidas oedipus</name>
    <dbReference type="NCBI Taxonomy" id="9490"/>
    <lineage>
        <taxon>Eukaryota</taxon>
        <taxon>Metazoa</taxon>
        <taxon>Chordata</taxon>
        <taxon>Craniata</taxon>
        <taxon>Vertebrata</taxon>
        <taxon>Euteleostomi</taxon>
        <taxon>Mammalia</taxon>
        <taxon>Eutheria</taxon>
        <taxon>Euarchontoglires</taxon>
        <taxon>Primates</taxon>
        <taxon>Haplorrhini</taxon>
        <taxon>Platyrrhini</taxon>
        <taxon>Cebidae</taxon>
        <taxon>Callitrichinae</taxon>
        <taxon>Saguinus</taxon>
    </lineage>
</organism>
<sequence length="120" mass="12924">MQCHLPNTRGAFTGTPCRVEKLENKDSCGIAYISLRKHTVAAKSKHPGSVRPVQLRMLFNHIGDGALPRSDPNLSAPEKAVNPTPSSWSLDSGKEAKNMSDSGKLISPPVPPRPTQTALQ</sequence>
<dbReference type="EMBL" id="JASSZA010000012">
    <property type="protein sequence ID" value="KAK2096458.1"/>
    <property type="molecule type" value="Genomic_DNA"/>
</dbReference>
<protein>
    <submittedName>
        <fullName evidence="2">Dedicator of cytokinesis protein 4</fullName>
    </submittedName>
</protein>
<dbReference type="Proteomes" id="UP001266305">
    <property type="component" value="Unassembled WGS sequence"/>
</dbReference>
<feature type="region of interest" description="Disordered" evidence="1">
    <location>
        <begin position="63"/>
        <end position="120"/>
    </location>
</feature>
<name>A0ABQ9UIR1_SAGOE</name>
<keyword evidence="3" id="KW-1185">Reference proteome</keyword>
<accession>A0ABQ9UIR1</accession>